<dbReference type="Gene3D" id="1.10.1220.160">
    <property type="entry name" value="DNA sulphur modification protein DndE"/>
    <property type="match status" value="1"/>
</dbReference>
<dbReference type="AlphaFoldDB" id="A0A4S3ML13"/>
<evidence type="ECO:0000313" key="1">
    <source>
        <dbReference type="EMBL" id="THD81404.1"/>
    </source>
</evidence>
<dbReference type="Proteomes" id="UP000309450">
    <property type="component" value="Unassembled WGS sequence"/>
</dbReference>
<dbReference type="InterPro" id="IPR014969">
    <property type="entry name" value="DNA_S_DndE"/>
</dbReference>
<dbReference type="InterPro" id="IPR038472">
    <property type="entry name" value="DndE_sf"/>
</dbReference>
<dbReference type="RefSeq" id="WP_136395662.1">
    <property type="nucleotide sequence ID" value="NZ_SSND01000005.1"/>
</dbReference>
<evidence type="ECO:0000313" key="2">
    <source>
        <dbReference type="Proteomes" id="UP000309450"/>
    </source>
</evidence>
<name>A0A4S3ML13_9RHOB</name>
<dbReference type="NCBIfam" id="TIGR03184">
    <property type="entry name" value="DNA_S_dndE"/>
    <property type="match status" value="1"/>
</dbReference>
<organism evidence="1 2">
    <name type="scientific">Aliigemmobacter aestuarii</name>
    <dbReference type="NCBI Taxonomy" id="1445661"/>
    <lineage>
        <taxon>Bacteria</taxon>
        <taxon>Pseudomonadati</taxon>
        <taxon>Pseudomonadota</taxon>
        <taxon>Alphaproteobacteria</taxon>
        <taxon>Rhodobacterales</taxon>
        <taxon>Paracoccaceae</taxon>
        <taxon>Aliigemmobacter</taxon>
    </lineage>
</organism>
<gene>
    <name evidence="1" type="primary">dndE</name>
    <name evidence="1" type="ORF">E7811_15900</name>
</gene>
<comment type="caution">
    <text evidence="1">The sequence shown here is derived from an EMBL/GenBank/DDBJ whole genome shotgun (WGS) entry which is preliminary data.</text>
</comment>
<dbReference type="OrthoDB" id="512647at2"/>
<dbReference type="Pfam" id="PF08870">
    <property type="entry name" value="DndE"/>
    <property type="match status" value="1"/>
</dbReference>
<sequence>MMIETVRIDEQGREQLIRLKRHTGIETWNVLCRWALCVSLAEPTKPPARQFKGEPAVEIAWRVFGGVYHETYLALVKQRCLQDGLDLDPATVHEQFRLHLHRGLGYLASDRNVRSIGGLAHKLDEIIKPAAA</sequence>
<proteinExistence type="predicted"/>
<protein>
    <submittedName>
        <fullName evidence="1">DNA sulfur modification protein DndE</fullName>
    </submittedName>
</protein>
<accession>A0A4S3ML13</accession>
<reference evidence="1 2" key="1">
    <citation type="submission" date="2019-04" db="EMBL/GenBank/DDBJ databases">
        <title>Draft genome sequence of Gemmobacter aestuarii sp. nov.</title>
        <authorList>
            <person name="Hameed A."/>
            <person name="Lin S.-Y."/>
            <person name="Shahina M."/>
            <person name="Lai W.-A."/>
            <person name="Young C.-C."/>
        </authorList>
    </citation>
    <scope>NUCLEOTIDE SEQUENCE [LARGE SCALE GENOMIC DNA]</scope>
    <source>
        <strain evidence="1 2">CC-PW-75</strain>
    </source>
</reference>
<keyword evidence="2" id="KW-1185">Reference proteome</keyword>
<dbReference type="EMBL" id="SSND01000005">
    <property type="protein sequence ID" value="THD81404.1"/>
    <property type="molecule type" value="Genomic_DNA"/>
</dbReference>